<proteinExistence type="predicted"/>
<evidence type="ECO:0000313" key="2">
    <source>
        <dbReference type="Proteomes" id="UP000247810"/>
    </source>
</evidence>
<sequence length="183" mass="20697">MASLMYTLVLTALPGETGCFSSPLLSSPLPFHFSFFLFLFLQQHALIPLRESFFENPPSIFLLSSSTQKIQTRPHLTSITQFLTFQLTLLSAVLTQQNALNRRKQRNRTFPLRPRTPLTQPTQLLRLIFETQSFSIELDKIAEAWPGEEKPTTKALSEQLGKYRKPGCSVTFSAGKEGQGGRY</sequence>
<dbReference type="EMBL" id="KZ825798">
    <property type="protein sequence ID" value="PYH99983.1"/>
    <property type="molecule type" value="Genomic_DNA"/>
</dbReference>
<evidence type="ECO:0000313" key="1">
    <source>
        <dbReference type="EMBL" id="PYH99983.1"/>
    </source>
</evidence>
<keyword evidence="2" id="KW-1185">Reference proteome</keyword>
<organism evidence="1 2">
    <name type="scientific">Aspergillus ellipticus CBS 707.79</name>
    <dbReference type="NCBI Taxonomy" id="1448320"/>
    <lineage>
        <taxon>Eukaryota</taxon>
        <taxon>Fungi</taxon>
        <taxon>Dikarya</taxon>
        <taxon>Ascomycota</taxon>
        <taxon>Pezizomycotina</taxon>
        <taxon>Eurotiomycetes</taxon>
        <taxon>Eurotiomycetidae</taxon>
        <taxon>Eurotiales</taxon>
        <taxon>Aspergillaceae</taxon>
        <taxon>Aspergillus</taxon>
        <taxon>Aspergillus subgen. Circumdati</taxon>
    </lineage>
</organism>
<protein>
    <submittedName>
        <fullName evidence="1">Uncharacterized protein</fullName>
    </submittedName>
</protein>
<dbReference type="VEuPathDB" id="FungiDB:BO71DRAFT_424773"/>
<name>A0A319E8K0_9EURO</name>
<accession>A0A319E8K0</accession>
<gene>
    <name evidence="1" type="ORF">BO71DRAFT_424773</name>
</gene>
<dbReference type="AlphaFoldDB" id="A0A319E8K0"/>
<dbReference type="OrthoDB" id="5420368at2759"/>
<reference evidence="1 2" key="1">
    <citation type="submission" date="2018-02" db="EMBL/GenBank/DDBJ databases">
        <title>The genomes of Aspergillus section Nigri reveals drivers in fungal speciation.</title>
        <authorList>
            <consortium name="DOE Joint Genome Institute"/>
            <person name="Vesth T.C."/>
            <person name="Nybo J."/>
            <person name="Theobald S."/>
            <person name="Brandl J."/>
            <person name="Frisvad J.C."/>
            <person name="Nielsen K.F."/>
            <person name="Lyhne E.K."/>
            <person name="Kogle M.E."/>
            <person name="Kuo A."/>
            <person name="Riley R."/>
            <person name="Clum A."/>
            <person name="Nolan M."/>
            <person name="Lipzen A."/>
            <person name="Salamov A."/>
            <person name="Henrissat B."/>
            <person name="Wiebenga A."/>
            <person name="De vries R.P."/>
            <person name="Grigoriev I.V."/>
            <person name="Mortensen U.H."/>
            <person name="Andersen M.R."/>
            <person name="Baker S.E."/>
        </authorList>
    </citation>
    <scope>NUCLEOTIDE SEQUENCE [LARGE SCALE GENOMIC DNA]</scope>
    <source>
        <strain evidence="1 2">CBS 707.79</strain>
    </source>
</reference>
<dbReference type="Proteomes" id="UP000247810">
    <property type="component" value="Unassembled WGS sequence"/>
</dbReference>